<organism evidence="2 3">
    <name type="scientific">Lasiosphaeria hispida</name>
    <dbReference type="NCBI Taxonomy" id="260671"/>
    <lineage>
        <taxon>Eukaryota</taxon>
        <taxon>Fungi</taxon>
        <taxon>Dikarya</taxon>
        <taxon>Ascomycota</taxon>
        <taxon>Pezizomycotina</taxon>
        <taxon>Sordariomycetes</taxon>
        <taxon>Sordariomycetidae</taxon>
        <taxon>Sordariales</taxon>
        <taxon>Lasiosphaeriaceae</taxon>
        <taxon>Lasiosphaeria</taxon>
    </lineage>
</organism>
<reference evidence="2" key="2">
    <citation type="submission" date="2023-06" db="EMBL/GenBank/DDBJ databases">
        <authorList>
            <consortium name="Lawrence Berkeley National Laboratory"/>
            <person name="Haridas S."/>
            <person name="Hensen N."/>
            <person name="Bonometti L."/>
            <person name="Westerberg I."/>
            <person name="Brannstrom I.O."/>
            <person name="Guillou S."/>
            <person name="Cros-Aarteil S."/>
            <person name="Calhoun S."/>
            <person name="Kuo A."/>
            <person name="Mondo S."/>
            <person name="Pangilinan J."/>
            <person name="Riley R."/>
            <person name="Labutti K."/>
            <person name="Andreopoulos B."/>
            <person name="Lipzen A."/>
            <person name="Chen C."/>
            <person name="Yanf M."/>
            <person name="Daum C."/>
            <person name="Ng V."/>
            <person name="Clum A."/>
            <person name="Steindorff A."/>
            <person name="Ohm R."/>
            <person name="Martin F."/>
            <person name="Silar P."/>
            <person name="Natvig D."/>
            <person name="Lalanne C."/>
            <person name="Gautier V."/>
            <person name="Ament-Velasquez S.L."/>
            <person name="Kruys A."/>
            <person name="Hutchinson M.I."/>
            <person name="Powell A.J."/>
            <person name="Barry K."/>
            <person name="Miller A.N."/>
            <person name="Grigoriev I.V."/>
            <person name="Debuchy R."/>
            <person name="Gladieux P."/>
            <person name="Thoren M.H."/>
            <person name="Johannesson H."/>
        </authorList>
    </citation>
    <scope>NUCLEOTIDE SEQUENCE</scope>
    <source>
        <strain evidence="2">CBS 955.72</strain>
    </source>
</reference>
<keyword evidence="3" id="KW-1185">Reference proteome</keyword>
<evidence type="ECO:0000256" key="1">
    <source>
        <dbReference type="SAM" id="Phobius"/>
    </source>
</evidence>
<evidence type="ECO:0000313" key="3">
    <source>
        <dbReference type="Proteomes" id="UP001275084"/>
    </source>
</evidence>
<dbReference type="AlphaFoldDB" id="A0AAJ0HHP6"/>
<dbReference type="EMBL" id="JAUIQD010000004">
    <property type="protein sequence ID" value="KAK3352907.1"/>
    <property type="molecule type" value="Genomic_DNA"/>
</dbReference>
<keyword evidence="1" id="KW-0812">Transmembrane</keyword>
<sequence>WSVLLCFAVSFFSFSFLSFWAVTALCYGFVFVFFILLCVLCCFSFAFSHVYLFYEKRCSHCHNNKPLNTFDISWAGYLFTTCHQYLARQRKNCVVANDNSLYITQACNTEALDAAEATGPGVIPTPPLPVMHGC</sequence>
<gene>
    <name evidence="2" type="ORF">B0T25DRAFT_543102</name>
</gene>
<name>A0AAJ0HHP6_9PEZI</name>
<proteinExistence type="predicted"/>
<reference evidence="2" key="1">
    <citation type="journal article" date="2023" name="Mol. Phylogenet. Evol.">
        <title>Genome-scale phylogeny and comparative genomics of the fungal order Sordariales.</title>
        <authorList>
            <person name="Hensen N."/>
            <person name="Bonometti L."/>
            <person name="Westerberg I."/>
            <person name="Brannstrom I.O."/>
            <person name="Guillou S."/>
            <person name="Cros-Aarteil S."/>
            <person name="Calhoun S."/>
            <person name="Haridas S."/>
            <person name="Kuo A."/>
            <person name="Mondo S."/>
            <person name="Pangilinan J."/>
            <person name="Riley R."/>
            <person name="LaButti K."/>
            <person name="Andreopoulos B."/>
            <person name="Lipzen A."/>
            <person name="Chen C."/>
            <person name="Yan M."/>
            <person name="Daum C."/>
            <person name="Ng V."/>
            <person name="Clum A."/>
            <person name="Steindorff A."/>
            <person name="Ohm R.A."/>
            <person name="Martin F."/>
            <person name="Silar P."/>
            <person name="Natvig D.O."/>
            <person name="Lalanne C."/>
            <person name="Gautier V."/>
            <person name="Ament-Velasquez S.L."/>
            <person name="Kruys A."/>
            <person name="Hutchinson M.I."/>
            <person name="Powell A.J."/>
            <person name="Barry K."/>
            <person name="Miller A.N."/>
            <person name="Grigoriev I.V."/>
            <person name="Debuchy R."/>
            <person name="Gladieux P."/>
            <person name="Hiltunen Thoren M."/>
            <person name="Johannesson H."/>
        </authorList>
    </citation>
    <scope>NUCLEOTIDE SEQUENCE</scope>
    <source>
        <strain evidence="2">CBS 955.72</strain>
    </source>
</reference>
<feature type="transmembrane region" description="Helical" evidence="1">
    <location>
        <begin position="34"/>
        <end position="54"/>
    </location>
</feature>
<comment type="caution">
    <text evidence="2">The sequence shown here is derived from an EMBL/GenBank/DDBJ whole genome shotgun (WGS) entry which is preliminary data.</text>
</comment>
<dbReference type="Proteomes" id="UP001275084">
    <property type="component" value="Unassembled WGS sequence"/>
</dbReference>
<feature type="non-terminal residue" evidence="2">
    <location>
        <position position="1"/>
    </location>
</feature>
<accession>A0AAJ0HHP6</accession>
<keyword evidence="1" id="KW-0472">Membrane</keyword>
<evidence type="ECO:0000313" key="2">
    <source>
        <dbReference type="EMBL" id="KAK3352907.1"/>
    </source>
</evidence>
<keyword evidence="1" id="KW-1133">Transmembrane helix</keyword>
<protein>
    <submittedName>
        <fullName evidence="2">Uncharacterized protein</fullName>
    </submittedName>
</protein>